<sequence>MILCITTNVDIETHSMNIDANYSKSFNDDGRLKRTGTYWTTSSHIITAVIGSGVLSLAWVVGLLGWIAGPTMIDDPLCFGHSPHFQFASALLQHHCFCFGVRLTYYKLEERRFCSYMNIQVCVMNERLKKGMILCITTNVDIETHSMNIDANYSKSFNDDGRLKRTGTYWTTSSHIITAVIGSGVLSLAWVVGLLGWIAGPTMIDDPLCFGHSPHFQFASALLQHQ</sequence>
<dbReference type="Pfam" id="PF01490">
    <property type="entry name" value="Aa_trans"/>
    <property type="match status" value="1"/>
</dbReference>
<comment type="caution">
    <text evidence="8">The sequence shown here is derived from an EMBL/GenBank/DDBJ whole genome shotgun (WGS) entry which is preliminary data.</text>
</comment>
<proteinExistence type="predicted"/>
<evidence type="ECO:0000256" key="4">
    <source>
        <dbReference type="ARBA" id="ARBA00022989"/>
    </source>
</evidence>
<feature type="domain" description="Amino acid transporter transmembrane" evidence="7">
    <location>
        <begin position="35"/>
        <end position="73"/>
    </location>
</feature>
<evidence type="ECO:0000256" key="2">
    <source>
        <dbReference type="ARBA" id="ARBA00022692"/>
    </source>
</evidence>
<keyword evidence="5 6" id="KW-0472">Membrane</keyword>
<dbReference type="Proteomes" id="UP000245207">
    <property type="component" value="Unassembled WGS sequence"/>
</dbReference>
<evidence type="ECO:0000256" key="6">
    <source>
        <dbReference type="SAM" id="Phobius"/>
    </source>
</evidence>
<organism evidence="8 9">
    <name type="scientific">Artemisia annua</name>
    <name type="common">Sweet wormwood</name>
    <dbReference type="NCBI Taxonomy" id="35608"/>
    <lineage>
        <taxon>Eukaryota</taxon>
        <taxon>Viridiplantae</taxon>
        <taxon>Streptophyta</taxon>
        <taxon>Embryophyta</taxon>
        <taxon>Tracheophyta</taxon>
        <taxon>Spermatophyta</taxon>
        <taxon>Magnoliopsida</taxon>
        <taxon>eudicotyledons</taxon>
        <taxon>Gunneridae</taxon>
        <taxon>Pentapetalae</taxon>
        <taxon>asterids</taxon>
        <taxon>campanulids</taxon>
        <taxon>Asterales</taxon>
        <taxon>Asteraceae</taxon>
        <taxon>Asteroideae</taxon>
        <taxon>Anthemideae</taxon>
        <taxon>Artemisiinae</taxon>
        <taxon>Artemisia</taxon>
    </lineage>
</organism>
<keyword evidence="3" id="KW-0029">Amino-acid transport</keyword>
<dbReference type="InterPro" id="IPR013057">
    <property type="entry name" value="AA_transpt_TM"/>
</dbReference>
<keyword evidence="4 6" id="KW-1133">Transmembrane helix</keyword>
<gene>
    <name evidence="8" type="ORF">CTI12_AA365380</name>
</gene>
<accession>A0A2U1MN43</accession>
<comment type="subcellular location">
    <subcellularLocation>
        <location evidence="1">Membrane</location>
    </subcellularLocation>
</comment>
<dbReference type="EMBL" id="PKPP01004825">
    <property type="protein sequence ID" value="PWA62636.1"/>
    <property type="molecule type" value="Genomic_DNA"/>
</dbReference>
<keyword evidence="2 6" id="KW-0812">Transmembrane</keyword>
<evidence type="ECO:0000313" key="8">
    <source>
        <dbReference type="EMBL" id="PWA62636.1"/>
    </source>
</evidence>
<evidence type="ECO:0000256" key="3">
    <source>
        <dbReference type="ARBA" id="ARBA00022970"/>
    </source>
</evidence>
<evidence type="ECO:0000256" key="1">
    <source>
        <dbReference type="ARBA" id="ARBA00004370"/>
    </source>
</evidence>
<feature type="transmembrane region" description="Helical" evidence="6">
    <location>
        <begin position="176"/>
        <end position="198"/>
    </location>
</feature>
<protein>
    <submittedName>
        <fullName evidence="8">Amino acid transporter, transmembrane domain-containing protein</fullName>
    </submittedName>
</protein>
<keyword evidence="9" id="KW-1185">Reference proteome</keyword>
<evidence type="ECO:0000256" key="5">
    <source>
        <dbReference type="ARBA" id="ARBA00023136"/>
    </source>
</evidence>
<evidence type="ECO:0000259" key="7">
    <source>
        <dbReference type="Pfam" id="PF01490"/>
    </source>
</evidence>
<dbReference type="AlphaFoldDB" id="A0A2U1MN43"/>
<reference evidence="8 9" key="1">
    <citation type="journal article" date="2018" name="Mol. Plant">
        <title>The genome of Artemisia annua provides insight into the evolution of Asteraceae family and artemisinin biosynthesis.</title>
        <authorList>
            <person name="Shen Q."/>
            <person name="Zhang L."/>
            <person name="Liao Z."/>
            <person name="Wang S."/>
            <person name="Yan T."/>
            <person name="Shi P."/>
            <person name="Liu M."/>
            <person name="Fu X."/>
            <person name="Pan Q."/>
            <person name="Wang Y."/>
            <person name="Lv Z."/>
            <person name="Lu X."/>
            <person name="Zhang F."/>
            <person name="Jiang W."/>
            <person name="Ma Y."/>
            <person name="Chen M."/>
            <person name="Hao X."/>
            <person name="Li L."/>
            <person name="Tang Y."/>
            <person name="Lv G."/>
            <person name="Zhou Y."/>
            <person name="Sun X."/>
            <person name="Brodelius P.E."/>
            <person name="Rose J.K.C."/>
            <person name="Tang K."/>
        </authorList>
    </citation>
    <scope>NUCLEOTIDE SEQUENCE [LARGE SCALE GENOMIC DNA]</scope>
    <source>
        <strain evidence="9">cv. Huhao1</strain>
        <tissue evidence="8">Leaf</tissue>
    </source>
</reference>
<dbReference type="STRING" id="35608.A0A2U1MN43"/>
<name>A0A2U1MN43_ARTAN</name>
<keyword evidence="3" id="KW-0813">Transport</keyword>
<dbReference type="GO" id="GO:0016020">
    <property type="term" value="C:membrane"/>
    <property type="evidence" value="ECO:0007669"/>
    <property type="project" value="UniProtKB-SubCell"/>
</dbReference>
<dbReference type="GO" id="GO:0006865">
    <property type="term" value="P:amino acid transport"/>
    <property type="evidence" value="ECO:0007669"/>
    <property type="project" value="UniProtKB-KW"/>
</dbReference>
<feature type="transmembrane region" description="Helical" evidence="6">
    <location>
        <begin position="45"/>
        <end position="67"/>
    </location>
</feature>
<evidence type="ECO:0000313" key="9">
    <source>
        <dbReference type="Proteomes" id="UP000245207"/>
    </source>
</evidence>